<feature type="non-terminal residue" evidence="12">
    <location>
        <position position="1"/>
    </location>
</feature>
<proteinExistence type="inferred from homology"/>
<evidence type="ECO:0000313" key="12">
    <source>
        <dbReference type="EMBL" id="KUK22857.1"/>
    </source>
</evidence>
<protein>
    <recommendedName>
        <fullName evidence="10">Vitamin B12-dependent ribonucleotide reductase</fullName>
        <ecNumber evidence="10">1.17.4.1</ecNumber>
    </recommendedName>
</protein>
<name>A0A101EQ65_9THEM</name>
<dbReference type="GO" id="GO:0031419">
    <property type="term" value="F:cobalamin binding"/>
    <property type="evidence" value="ECO:0007669"/>
    <property type="project" value="UniProtKB-KW"/>
</dbReference>
<sequence>GGVGIDFSPLRPAGDSVKEVSGAASGPIEFMKLFDLNTEVIKSGYRRRGANMGVLSAKHPDILSFIKAKADEKSFRNFNLSVKVDSNFMEAVVTGGTWELVNPRNGELWKKIKASELFEEIVKQAWATGDPGLLFIDKINQFNELPGYLKIEATNPCGEEPLHPWGSCNLGSINIAKFCDGSEIYWEELAETVRTAVRALNAVIDMSLYPLPQIDRYARGARPIGLGIMGFAHSLAKLGISYDSEDAIRLLKKILSFIYYTARSYSNELSLKFGSFPLFDKSIYKLQKRLPIAWYEEKDKEVKEFWKEKGIDWQTLTEETSMGTFNARILTIAPTGTISMIAETSSGIEPIFGRSYKRRVEIDGEEKLLEIEDPSLARLSEERKSKVKTAHEISPEDHVKVLASAQRYVDAGVSKTVNIRESASCEDVKEIFLLAWKLGCKGITVYRDRSKRKQVITCSCEIKK</sequence>
<evidence type="ECO:0000313" key="13">
    <source>
        <dbReference type="Proteomes" id="UP000058636"/>
    </source>
</evidence>
<keyword evidence="3 10" id="KW-0846">Cobalamin</keyword>
<evidence type="ECO:0000256" key="10">
    <source>
        <dbReference type="RuleBase" id="RU364064"/>
    </source>
</evidence>
<keyword evidence="8 10" id="KW-0170">Cobalt</keyword>
<dbReference type="InterPro" id="IPR000788">
    <property type="entry name" value="RNR_lg_C"/>
</dbReference>
<evidence type="ECO:0000256" key="1">
    <source>
        <dbReference type="ARBA" id="ARBA00001922"/>
    </source>
</evidence>
<keyword evidence="6 10" id="KW-0560">Oxidoreductase</keyword>
<evidence type="ECO:0000256" key="7">
    <source>
        <dbReference type="ARBA" id="ARBA00023157"/>
    </source>
</evidence>
<evidence type="ECO:0000256" key="6">
    <source>
        <dbReference type="ARBA" id="ARBA00023002"/>
    </source>
</evidence>
<dbReference type="GO" id="GO:0000166">
    <property type="term" value="F:nucleotide binding"/>
    <property type="evidence" value="ECO:0007669"/>
    <property type="project" value="UniProtKB-KW"/>
</dbReference>
<dbReference type="Pfam" id="PF02867">
    <property type="entry name" value="Ribonuc_red_lgC"/>
    <property type="match status" value="1"/>
</dbReference>
<gene>
    <name evidence="12" type="ORF">XD57_1039</name>
</gene>
<dbReference type="SUPFAM" id="SSF51998">
    <property type="entry name" value="PFL-like glycyl radical enzymes"/>
    <property type="match status" value="1"/>
</dbReference>
<dbReference type="EC" id="1.17.4.1" evidence="10"/>
<evidence type="ECO:0000259" key="11">
    <source>
        <dbReference type="Pfam" id="PF02867"/>
    </source>
</evidence>
<dbReference type="PATRIC" id="fig|93930.3.peg.49"/>
<dbReference type="GO" id="GO:0004748">
    <property type="term" value="F:ribonucleoside-diphosphate reductase activity, thioredoxin disulfide as acceptor"/>
    <property type="evidence" value="ECO:0007669"/>
    <property type="project" value="UniProtKB-EC"/>
</dbReference>
<evidence type="ECO:0000256" key="3">
    <source>
        <dbReference type="ARBA" id="ARBA00022628"/>
    </source>
</evidence>
<dbReference type="PANTHER" id="PTHR43371">
    <property type="entry name" value="VITAMIN B12-DEPENDENT RIBONUCLEOTIDE REDUCTASE"/>
    <property type="match status" value="1"/>
</dbReference>
<feature type="domain" description="Ribonucleotide reductase large subunit C-terminal" evidence="11">
    <location>
        <begin position="1"/>
        <end position="446"/>
    </location>
</feature>
<dbReference type="InterPro" id="IPR013344">
    <property type="entry name" value="RNR_NrdJ/NrdZ"/>
</dbReference>
<evidence type="ECO:0000256" key="2">
    <source>
        <dbReference type="ARBA" id="ARBA00007405"/>
    </source>
</evidence>
<dbReference type="AlphaFoldDB" id="A0A101EQ65"/>
<dbReference type="InterPro" id="IPR050862">
    <property type="entry name" value="RdRp_reductase_class-2"/>
</dbReference>
<comment type="similarity">
    <text evidence="2 10">Belongs to the ribonucleoside diphosphate reductase class-2 family.</text>
</comment>
<dbReference type="Proteomes" id="UP000058636">
    <property type="component" value="Unassembled WGS sequence"/>
</dbReference>
<evidence type="ECO:0000256" key="4">
    <source>
        <dbReference type="ARBA" id="ARBA00022634"/>
    </source>
</evidence>
<dbReference type="NCBIfam" id="TIGR02504">
    <property type="entry name" value="NrdJ_Z"/>
    <property type="match status" value="1"/>
</dbReference>
<keyword evidence="7" id="KW-1015">Disulfide bond</keyword>
<evidence type="ECO:0000256" key="9">
    <source>
        <dbReference type="ARBA" id="ARBA00047754"/>
    </source>
</evidence>
<comment type="function">
    <text evidence="10">Catalyzes the reduction of ribonucleotides to deoxyribonucleotides. May function to provide a pool of deoxyribonucleotide precursors for DNA repair during oxygen limitation and/or for immediate growth after restoration of oxygen.</text>
</comment>
<comment type="caution">
    <text evidence="12">The sequence shown here is derived from an EMBL/GenBank/DDBJ whole genome shotgun (WGS) entry which is preliminary data.</text>
</comment>
<reference evidence="12 13" key="1">
    <citation type="journal article" date="2015" name="MBio">
        <title>Genome-Resolved Metagenomic Analysis Reveals Roles for Candidate Phyla and Other Microbial Community Members in Biogeochemical Transformations in Oil Reservoirs.</title>
        <authorList>
            <person name="Hu P."/>
            <person name="Tom L."/>
            <person name="Singh A."/>
            <person name="Thomas B.C."/>
            <person name="Baker B.J."/>
            <person name="Piceno Y.M."/>
            <person name="Andersen G.L."/>
            <person name="Banfield J.F."/>
        </authorList>
    </citation>
    <scope>NUCLEOTIDE SEQUENCE [LARGE SCALE GENOMIC DNA]</scope>
    <source>
        <strain evidence="12">46_26</strain>
    </source>
</reference>
<evidence type="ECO:0000256" key="8">
    <source>
        <dbReference type="ARBA" id="ARBA00023285"/>
    </source>
</evidence>
<comment type="catalytic activity">
    <reaction evidence="9 10">
        <text>a 2'-deoxyribonucleoside 5'-diphosphate + [thioredoxin]-disulfide + H2O = a ribonucleoside 5'-diphosphate + [thioredoxin]-dithiol</text>
        <dbReference type="Rhea" id="RHEA:23252"/>
        <dbReference type="Rhea" id="RHEA-COMP:10698"/>
        <dbReference type="Rhea" id="RHEA-COMP:10700"/>
        <dbReference type="ChEBI" id="CHEBI:15377"/>
        <dbReference type="ChEBI" id="CHEBI:29950"/>
        <dbReference type="ChEBI" id="CHEBI:50058"/>
        <dbReference type="ChEBI" id="CHEBI:57930"/>
        <dbReference type="ChEBI" id="CHEBI:73316"/>
        <dbReference type="EC" id="1.17.4.1"/>
    </reaction>
</comment>
<dbReference type="GO" id="GO:0071897">
    <property type="term" value="P:DNA biosynthetic process"/>
    <property type="evidence" value="ECO:0007669"/>
    <property type="project" value="UniProtKB-KW"/>
</dbReference>
<dbReference type="CDD" id="cd02888">
    <property type="entry name" value="RNR_II_dimer"/>
    <property type="match status" value="1"/>
</dbReference>
<dbReference type="EMBL" id="LGFG01000083">
    <property type="protein sequence ID" value="KUK22857.1"/>
    <property type="molecule type" value="Genomic_DNA"/>
</dbReference>
<comment type="cofactor">
    <cofactor evidence="1 10">
        <name>adenosylcob(III)alamin</name>
        <dbReference type="ChEBI" id="CHEBI:18408"/>
    </cofactor>
</comment>
<keyword evidence="5 10" id="KW-0547">Nucleotide-binding</keyword>
<organism evidence="12 13">
    <name type="scientific">Thermotoga petrophila</name>
    <dbReference type="NCBI Taxonomy" id="93929"/>
    <lineage>
        <taxon>Bacteria</taxon>
        <taxon>Thermotogati</taxon>
        <taxon>Thermotogota</taxon>
        <taxon>Thermotogae</taxon>
        <taxon>Thermotogales</taxon>
        <taxon>Thermotogaceae</taxon>
        <taxon>Thermotoga</taxon>
    </lineage>
</organism>
<dbReference type="Gene3D" id="3.20.70.20">
    <property type="match status" value="1"/>
</dbReference>
<keyword evidence="4 10" id="KW-0237">DNA synthesis</keyword>
<dbReference type="PANTHER" id="PTHR43371:SF1">
    <property type="entry name" value="RIBONUCLEOSIDE-DIPHOSPHATE REDUCTASE"/>
    <property type="match status" value="1"/>
</dbReference>
<accession>A0A101EQ65</accession>
<evidence type="ECO:0000256" key="5">
    <source>
        <dbReference type="ARBA" id="ARBA00022741"/>
    </source>
</evidence>
<dbReference type="PRINTS" id="PR01183">
    <property type="entry name" value="RIBORDTASEM1"/>
</dbReference>